<keyword evidence="4" id="KW-1185">Reference proteome</keyword>
<feature type="transmembrane region" description="Helical" evidence="1">
    <location>
        <begin position="83"/>
        <end position="113"/>
    </location>
</feature>
<keyword evidence="3" id="KW-0378">Hydrolase</keyword>
<evidence type="ECO:0000313" key="4">
    <source>
        <dbReference type="Proteomes" id="UP000553706"/>
    </source>
</evidence>
<feature type="transmembrane region" description="Helical" evidence="1">
    <location>
        <begin position="39"/>
        <end position="62"/>
    </location>
</feature>
<keyword evidence="1" id="KW-0472">Membrane</keyword>
<organism evidence="3 4">
    <name type="scientific">Acidocella aromatica</name>
    <dbReference type="NCBI Taxonomy" id="1303579"/>
    <lineage>
        <taxon>Bacteria</taxon>
        <taxon>Pseudomonadati</taxon>
        <taxon>Pseudomonadota</taxon>
        <taxon>Alphaproteobacteria</taxon>
        <taxon>Acetobacterales</taxon>
        <taxon>Acidocellaceae</taxon>
        <taxon>Acidocella</taxon>
    </lineage>
</organism>
<dbReference type="InterPro" id="IPR003675">
    <property type="entry name" value="Rce1/LyrA-like_dom"/>
</dbReference>
<dbReference type="GO" id="GO:0006508">
    <property type="term" value="P:proteolysis"/>
    <property type="evidence" value="ECO:0007669"/>
    <property type="project" value="UniProtKB-KW"/>
</dbReference>
<feature type="transmembrane region" description="Helical" evidence="1">
    <location>
        <begin position="170"/>
        <end position="194"/>
    </location>
</feature>
<gene>
    <name evidence="3" type="ORF">HNP71_000190</name>
</gene>
<evidence type="ECO:0000259" key="2">
    <source>
        <dbReference type="Pfam" id="PF02517"/>
    </source>
</evidence>
<dbReference type="Pfam" id="PF02517">
    <property type="entry name" value="Rce1-like"/>
    <property type="match status" value="1"/>
</dbReference>
<keyword evidence="1" id="KW-1133">Transmembrane helix</keyword>
<keyword evidence="3" id="KW-0645">Protease</keyword>
<dbReference type="Proteomes" id="UP000553706">
    <property type="component" value="Unassembled WGS sequence"/>
</dbReference>
<reference evidence="3 4" key="1">
    <citation type="submission" date="2020-08" db="EMBL/GenBank/DDBJ databases">
        <title>Genomic Encyclopedia of Type Strains, Phase IV (KMG-IV): sequencing the most valuable type-strain genomes for metagenomic binning, comparative biology and taxonomic classification.</title>
        <authorList>
            <person name="Goeker M."/>
        </authorList>
    </citation>
    <scope>NUCLEOTIDE SEQUENCE [LARGE SCALE GENOMIC DNA]</scope>
    <source>
        <strain evidence="3 4">DSM 27026</strain>
    </source>
</reference>
<dbReference type="EMBL" id="JACHFJ010000001">
    <property type="protein sequence ID" value="MBB5371966.1"/>
    <property type="molecule type" value="Genomic_DNA"/>
</dbReference>
<proteinExistence type="predicted"/>
<feature type="transmembrane region" description="Helical" evidence="1">
    <location>
        <begin position="270"/>
        <end position="287"/>
    </location>
</feature>
<name>A0A840V892_9PROT</name>
<dbReference type="GO" id="GO:0080120">
    <property type="term" value="P:CAAX-box protein maturation"/>
    <property type="evidence" value="ECO:0007669"/>
    <property type="project" value="UniProtKB-ARBA"/>
</dbReference>
<feature type="transmembrane region" description="Helical" evidence="1">
    <location>
        <begin position="238"/>
        <end position="264"/>
    </location>
</feature>
<comment type="caution">
    <text evidence="3">The sequence shown here is derived from an EMBL/GenBank/DDBJ whole genome shotgun (WGS) entry which is preliminary data.</text>
</comment>
<dbReference type="GO" id="GO:0004175">
    <property type="term" value="F:endopeptidase activity"/>
    <property type="evidence" value="ECO:0007669"/>
    <property type="project" value="UniProtKB-ARBA"/>
</dbReference>
<feature type="domain" description="CAAX prenyl protease 2/Lysostaphin resistance protein A-like" evidence="2">
    <location>
        <begin position="217"/>
        <end position="308"/>
    </location>
</feature>
<feature type="transmembrane region" description="Helical" evidence="1">
    <location>
        <begin position="299"/>
        <end position="317"/>
    </location>
</feature>
<dbReference type="RefSeq" id="WP_183264972.1">
    <property type="nucleotide sequence ID" value="NZ_JACHFJ010000001.1"/>
</dbReference>
<evidence type="ECO:0000256" key="1">
    <source>
        <dbReference type="SAM" id="Phobius"/>
    </source>
</evidence>
<protein>
    <submittedName>
        <fullName evidence="3">Membrane protease YdiL (CAAX protease family)</fullName>
    </submittedName>
</protein>
<sequence length="318" mass="33410">MTRFIAALGWLLVFMLGGAMAMSVAGDLAAQHHPVPVKALALLGGLGSEIGSNLWLLALCFARLPGAREPRWSRPHLGLLRGLWGIFGFGLVMAAGGGLFVNVRVAAAFYLILQRSTVLPSFTDPVTLTGAVLAGELMAGLWLAWSMRRLGPQALADGSPHGVAWRPAPLAAYAQAVLLALLLTLVVAAMFRLVPPNFHAMKDLSTAKLFDGPPITIAAMLGVMLLLGPVLEEIAFRGIGFAGIAASLGPTGATLLTTALFLAAHAPEKMYYLPGFLDVGLLALASCHLRLRYGSIRPGILLHVLYNGLGLVATAALR</sequence>
<feature type="transmembrane region" description="Helical" evidence="1">
    <location>
        <begin position="125"/>
        <end position="145"/>
    </location>
</feature>
<dbReference type="AlphaFoldDB" id="A0A840V892"/>
<evidence type="ECO:0000313" key="3">
    <source>
        <dbReference type="EMBL" id="MBB5371966.1"/>
    </source>
</evidence>
<accession>A0A840V892</accession>
<feature type="transmembrane region" description="Helical" evidence="1">
    <location>
        <begin position="214"/>
        <end position="231"/>
    </location>
</feature>
<keyword evidence="1" id="KW-0812">Transmembrane</keyword>